<dbReference type="AlphaFoldDB" id="F4L1K0"/>
<dbReference type="KEGG" id="hhy:Halhy_0635"/>
<dbReference type="GO" id="GO:0000156">
    <property type="term" value="F:phosphorelay response regulator activity"/>
    <property type="evidence" value="ECO:0007669"/>
    <property type="project" value="InterPro"/>
</dbReference>
<protein>
    <submittedName>
        <fullName evidence="4">Two component transcriptional regulator, LytTR family</fullName>
    </submittedName>
</protein>
<keyword evidence="5" id="KW-1185">Reference proteome</keyword>
<dbReference type="EMBL" id="CP002691">
    <property type="protein sequence ID" value="AEE48544.1"/>
    <property type="molecule type" value="Genomic_DNA"/>
</dbReference>
<dbReference type="SMART" id="SM00448">
    <property type="entry name" value="REC"/>
    <property type="match status" value="1"/>
</dbReference>
<dbReference type="Pfam" id="PF00072">
    <property type="entry name" value="Response_reg"/>
    <property type="match status" value="1"/>
</dbReference>
<dbReference type="eggNOG" id="COG3279">
    <property type="taxonomic scope" value="Bacteria"/>
</dbReference>
<dbReference type="InterPro" id="IPR046947">
    <property type="entry name" value="LytR-like"/>
</dbReference>
<dbReference type="InterPro" id="IPR007492">
    <property type="entry name" value="LytTR_DNA-bd_dom"/>
</dbReference>
<evidence type="ECO:0000259" key="2">
    <source>
        <dbReference type="PROSITE" id="PS50110"/>
    </source>
</evidence>
<dbReference type="Proteomes" id="UP000008461">
    <property type="component" value="Chromosome"/>
</dbReference>
<name>F4L1K0_HALH1</name>
<feature type="modified residue" description="4-aspartylphosphate" evidence="1">
    <location>
        <position position="54"/>
    </location>
</feature>
<evidence type="ECO:0000259" key="3">
    <source>
        <dbReference type="PROSITE" id="PS50930"/>
    </source>
</evidence>
<feature type="domain" description="Response regulatory" evidence="2">
    <location>
        <begin position="2"/>
        <end position="115"/>
    </location>
</feature>
<reference evidence="4 5" key="1">
    <citation type="journal article" date="2011" name="Stand. Genomic Sci.">
        <title>Complete genome sequence of Haliscomenobacter hydrossis type strain (O).</title>
        <authorList>
            <consortium name="US DOE Joint Genome Institute (JGI-PGF)"/>
            <person name="Daligault H."/>
            <person name="Lapidus A."/>
            <person name="Zeytun A."/>
            <person name="Nolan M."/>
            <person name="Lucas S."/>
            <person name="Del Rio T.G."/>
            <person name="Tice H."/>
            <person name="Cheng J.F."/>
            <person name="Tapia R."/>
            <person name="Han C."/>
            <person name="Goodwin L."/>
            <person name="Pitluck S."/>
            <person name="Liolios K."/>
            <person name="Pagani I."/>
            <person name="Ivanova N."/>
            <person name="Huntemann M."/>
            <person name="Mavromatis K."/>
            <person name="Mikhailova N."/>
            <person name="Pati A."/>
            <person name="Chen A."/>
            <person name="Palaniappan K."/>
            <person name="Land M."/>
            <person name="Hauser L."/>
            <person name="Brambilla E.M."/>
            <person name="Rohde M."/>
            <person name="Verbarg S."/>
            <person name="Goker M."/>
            <person name="Bristow J."/>
            <person name="Eisen J.A."/>
            <person name="Markowitz V."/>
            <person name="Hugenholtz P."/>
            <person name="Kyrpides N.C."/>
            <person name="Klenk H.P."/>
            <person name="Woyke T."/>
        </authorList>
    </citation>
    <scope>NUCLEOTIDE SEQUENCE [LARGE SCALE GENOMIC DNA]</scope>
    <source>
        <strain evidence="5">ATCC 27775 / DSM 1100 / LMG 10767 / O</strain>
    </source>
</reference>
<dbReference type="Pfam" id="PF04397">
    <property type="entry name" value="LytTR"/>
    <property type="match status" value="1"/>
</dbReference>
<dbReference type="OrthoDB" id="1646880at2"/>
<dbReference type="SUPFAM" id="SSF52172">
    <property type="entry name" value="CheY-like"/>
    <property type="match status" value="1"/>
</dbReference>
<dbReference type="PROSITE" id="PS50930">
    <property type="entry name" value="HTH_LYTTR"/>
    <property type="match status" value="1"/>
</dbReference>
<evidence type="ECO:0000256" key="1">
    <source>
        <dbReference type="PROSITE-ProRule" id="PRU00169"/>
    </source>
</evidence>
<gene>
    <name evidence="4" type="ordered locus">Halhy_0635</name>
</gene>
<organism evidence="4 5">
    <name type="scientific">Haliscomenobacter hydrossis (strain ATCC 27775 / DSM 1100 / LMG 10767 / O)</name>
    <dbReference type="NCBI Taxonomy" id="760192"/>
    <lineage>
        <taxon>Bacteria</taxon>
        <taxon>Pseudomonadati</taxon>
        <taxon>Bacteroidota</taxon>
        <taxon>Saprospiria</taxon>
        <taxon>Saprospirales</taxon>
        <taxon>Haliscomenobacteraceae</taxon>
        <taxon>Haliscomenobacter</taxon>
    </lineage>
</organism>
<dbReference type="InterPro" id="IPR001789">
    <property type="entry name" value="Sig_transdc_resp-reg_receiver"/>
</dbReference>
<dbReference type="GO" id="GO:0003677">
    <property type="term" value="F:DNA binding"/>
    <property type="evidence" value="ECO:0007669"/>
    <property type="project" value="InterPro"/>
</dbReference>
<dbReference type="InterPro" id="IPR011006">
    <property type="entry name" value="CheY-like_superfamily"/>
</dbReference>
<dbReference type="STRING" id="760192.Halhy_0635"/>
<sequence length="247" mass="28054">MKAILIDDELYCTEVLSSLLSKNCPEVEIVAEFNDSRKALEHLRNAPPDVVFLDIEMPRLNGIDLLQQCLPLQFQVIFTTAYNQYALQAIKLSALDYLLKPIDIEELKEAVKKAKDKTAKPDWRQFEVMDNFAKSPENTPKTIALSTSEGLTFVEVADIVHCQSEGSYTKLFFINNETIMLSKPLKDVSEMLVPCGFLRVHHSYLINLKHIKKYIRGEGGEIITRNGHSVPVSKQKKAEFLEKIAKI</sequence>
<dbReference type="Gene3D" id="2.40.50.1020">
    <property type="entry name" value="LytTr DNA-binding domain"/>
    <property type="match status" value="1"/>
</dbReference>
<dbReference type="Gene3D" id="3.40.50.2300">
    <property type="match status" value="1"/>
</dbReference>
<dbReference type="HOGENOM" id="CLU_000445_14_1_10"/>
<keyword evidence="1" id="KW-0597">Phosphoprotein</keyword>
<feature type="domain" description="HTH LytTR-type" evidence="3">
    <location>
        <begin position="143"/>
        <end position="246"/>
    </location>
</feature>
<proteinExistence type="predicted"/>
<dbReference type="PROSITE" id="PS50110">
    <property type="entry name" value="RESPONSE_REGULATORY"/>
    <property type="match status" value="1"/>
</dbReference>
<dbReference type="SMART" id="SM00850">
    <property type="entry name" value="LytTR"/>
    <property type="match status" value="1"/>
</dbReference>
<evidence type="ECO:0000313" key="5">
    <source>
        <dbReference type="Proteomes" id="UP000008461"/>
    </source>
</evidence>
<dbReference type="PANTHER" id="PTHR37299">
    <property type="entry name" value="TRANSCRIPTIONAL REGULATOR-RELATED"/>
    <property type="match status" value="1"/>
</dbReference>
<dbReference type="PANTHER" id="PTHR37299:SF1">
    <property type="entry name" value="STAGE 0 SPORULATION PROTEIN A HOMOLOG"/>
    <property type="match status" value="1"/>
</dbReference>
<evidence type="ECO:0000313" key="4">
    <source>
        <dbReference type="EMBL" id="AEE48544.1"/>
    </source>
</evidence>
<dbReference type="RefSeq" id="WP_013763108.1">
    <property type="nucleotide sequence ID" value="NC_015510.1"/>
</dbReference>
<accession>F4L1K0</accession>
<dbReference type="CDD" id="cd17536">
    <property type="entry name" value="REC_YesN-like"/>
    <property type="match status" value="1"/>
</dbReference>
<reference key="2">
    <citation type="submission" date="2011-04" db="EMBL/GenBank/DDBJ databases">
        <title>Complete sequence of chromosome of Haliscomenobacter hydrossis DSM 1100.</title>
        <authorList>
            <consortium name="US DOE Joint Genome Institute (JGI-PGF)"/>
            <person name="Lucas S."/>
            <person name="Han J."/>
            <person name="Lapidus A."/>
            <person name="Bruce D."/>
            <person name="Goodwin L."/>
            <person name="Pitluck S."/>
            <person name="Peters L."/>
            <person name="Kyrpides N."/>
            <person name="Mavromatis K."/>
            <person name="Ivanova N."/>
            <person name="Ovchinnikova G."/>
            <person name="Pagani I."/>
            <person name="Daligault H."/>
            <person name="Detter J.C."/>
            <person name="Han C."/>
            <person name="Land M."/>
            <person name="Hauser L."/>
            <person name="Markowitz V."/>
            <person name="Cheng J.-F."/>
            <person name="Hugenholtz P."/>
            <person name="Woyke T."/>
            <person name="Wu D."/>
            <person name="Verbarg S."/>
            <person name="Frueling A."/>
            <person name="Brambilla E."/>
            <person name="Klenk H.-P."/>
            <person name="Eisen J.A."/>
        </authorList>
    </citation>
    <scope>NUCLEOTIDE SEQUENCE</scope>
    <source>
        <strain>DSM 1100</strain>
    </source>
</reference>